<evidence type="ECO:0000256" key="4">
    <source>
        <dbReference type="ARBA" id="ARBA00019707"/>
    </source>
</evidence>
<dbReference type="SUPFAM" id="SSF51182">
    <property type="entry name" value="RmlC-like cupins"/>
    <property type="match status" value="1"/>
</dbReference>
<dbReference type="SUPFAM" id="SSF51197">
    <property type="entry name" value="Clavaminate synthase-like"/>
    <property type="match status" value="1"/>
</dbReference>
<dbReference type="InterPro" id="IPR010462">
    <property type="entry name" value="Ectoine_synth"/>
</dbReference>
<keyword evidence="5 8" id="KW-0456">Lyase</keyword>
<comment type="caution">
    <text evidence="9">The sequence shown here is derived from an EMBL/GenBank/DDBJ whole genome shotgun (WGS) entry which is preliminary data.</text>
</comment>
<accession>A0ABV6DRY4</accession>
<dbReference type="Pfam" id="PF05721">
    <property type="entry name" value="PhyH"/>
    <property type="match status" value="1"/>
</dbReference>
<organism evidence="9 10">
    <name type="scientific">Paenibacillus chartarius</name>
    <dbReference type="NCBI Taxonomy" id="747481"/>
    <lineage>
        <taxon>Bacteria</taxon>
        <taxon>Bacillati</taxon>
        <taxon>Bacillota</taxon>
        <taxon>Bacilli</taxon>
        <taxon>Bacillales</taxon>
        <taxon>Paenibacillaceae</taxon>
        <taxon>Paenibacillus</taxon>
    </lineage>
</organism>
<dbReference type="InterPro" id="IPR011051">
    <property type="entry name" value="RmlC_Cupin_sf"/>
</dbReference>
<evidence type="ECO:0000256" key="8">
    <source>
        <dbReference type="HAMAP-Rule" id="MF_01255"/>
    </source>
</evidence>
<sequence length="414" mass="47303">MIVKHVHDVIGTEYEVEAATWSSRRMLLRKDGVGFSLHDTTMKAGTVTEMWYKNHIEAVYCISGAGELEVVEENKKHPVVPGTLYVLNGHEKHRLICHEDLRVICVFNPPCTGTEVHDESGAYPLGEPDAYPSRVEHQPQILERVDPVVYNRSIQQDVIDEAQLHSYEQDGYLFMEQFFSEEEVAELRAELKHIWEVSATEGRPEVIREPDSEEVRSVFAVHRDSEVFKKLSMHERLTAIVRQILGSEVYVHQSRINFKPGFTGKEFYWHSDFETWHVEDGMPRMRALSCSIALEDNYFFNGPLMVIPGSHRHFIACVGRTPDQHYKESLRKQQYGVPDHASMSWLVEKYGIAAPTGKAGSILLFDCNLMHGSSSNISPLPRSNVFMVYNSIDNKLVEPFSGQRPRPGYIAARE</sequence>
<dbReference type="PANTHER" id="PTHR39289">
    <property type="match status" value="1"/>
</dbReference>
<keyword evidence="10" id="KW-1185">Reference proteome</keyword>
<evidence type="ECO:0000256" key="7">
    <source>
        <dbReference type="ARBA" id="ARBA00048714"/>
    </source>
</evidence>
<dbReference type="RefSeq" id="WP_377472861.1">
    <property type="nucleotide sequence ID" value="NZ_JBHLWN010000095.1"/>
</dbReference>
<dbReference type="Gene3D" id="2.60.120.10">
    <property type="entry name" value="Jelly Rolls"/>
    <property type="match status" value="1"/>
</dbReference>
<evidence type="ECO:0000313" key="10">
    <source>
        <dbReference type="Proteomes" id="UP001589776"/>
    </source>
</evidence>
<comment type="function">
    <text evidence="8">Catalyzes the circularization of gamma-N-acetyl-alpha,gamma-diaminobutyric acid (ADABA) to ectoine (1,4,5,6-tetrahydro-2-methyl-4-pyrimidine carboxylic acid), which is an excellent osmoprotectant.</text>
</comment>
<dbReference type="Gene3D" id="2.60.120.620">
    <property type="entry name" value="q2cbj1_9rhob like domain"/>
    <property type="match status" value="1"/>
</dbReference>
<dbReference type="InterPro" id="IPR008775">
    <property type="entry name" value="Phytyl_CoA_dOase-like"/>
</dbReference>
<name>A0ABV6DRY4_9BACL</name>
<gene>
    <name evidence="9" type="primary">thpD</name>
    <name evidence="8" type="synonym">ectC</name>
    <name evidence="9" type="ORF">ACFFK0_23730</name>
</gene>
<dbReference type="InterPro" id="IPR014710">
    <property type="entry name" value="RmlC-like_jellyroll"/>
</dbReference>
<evidence type="ECO:0000313" key="9">
    <source>
        <dbReference type="EMBL" id="MFC0215408.1"/>
    </source>
</evidence>
<comment type="pathway">
    <text evidence="1 8">Amine and polyamine biosynthesis; ectoine biosynthesis; L-ectoine from L-aspartate 4-semialdehyde: step 3/3.</text>
</comment>
<evidence type="ECO:0000256" key="3">
    <source>
        <dbReference type="ARBA" id="ARBA00013192"/>
    </source>
</evidence>
<dbReference type="GO" id="GO:0016491">
    <property type="term" value="F:oxidoreductase activity"/>
    <property type="evidence" value="ECO:0007669"/>
    <property type="project" value="UniProtKB-KW"/>
</dbReference>
<protein>
    <recommendedName>
        <fullName evidence="4 8">L-ectoine synthase</fullName>
        <ecNumber evidence="3 8">4.2.1.108</ecNumber>
    </recommendedName>
    <alternativeName>
        <fullName evidence="6 8">N-acetyldiaminobutyrate dehydratase</fullName>
    </alternativeName>
</protein>
<keyword evidence="9" id="KW-0560">Oxidoreductase</keyword>
<dbReference type="NCBIfam" id="NF009806">
    <property type="entry name" value="PRK13290.1"/>
    <property type="match status" value="1"/>
</dbReference>
<evidence type="ECO:0000256" key="5">
    <source>
        <dbReference type="ARBA" id="ARBA00023239"/>
    </source>
</evidence>
<proteinExistence type="inferred from homology"/>
<evidence type="ECO:0000256" key="2">
    <source>
        <dbReference type="ARBA" id="ARBA00009637"/>
    </source>
</evidence>
<dbReference type="CDD" id="cd06978">
    <property type="entry name" value="cupin_EctC"/>
    <property type="match status" value="1"/>
</dbReference>
<evidence type="ECO:0000256" key="6">
    <source>
        <dbReference type="ARBA" id="ARBA00033271"/>
    </source>
</evidence>
<dbReference type="NCBIfam" id="TIGR02408">
    <property type="entry name" value="ectoine_ThpD"/>
    <property type="match status" value="1"/>
</dbReference>
<dbReference type="EC" id="4.2.1.108" evidence="3 8"/>
<dbReference type="EMBL" id="JBHLWN010000095">
    <property type="protein sequence ID" value="MFC0215408.1"/>
    <property type="molecule type" value="Genomic_DNA"/>
</dbReference>
<dbReference type="PANTHER" id="PTHR39289:SF1">
    <property type="entry name" value="L-ECTOINE SYNTHASE"/>
    <property type="match status" value="1"/>
</dbReference>
<dbReference type="HAMAP" id="MF_01255">
    <property type="entry name" value="Ectoine_synth"/>
    <property type="match status" value="1"/>
</dbReference>
<dbReference type="InterPro" id="IPR012774">
    <property type="entry name" value="EctD"/>
</dbReference>
<dbReference type="Pfam" id="PF06339">
    <property type="entry name" value="Ectoine_synth"/>
    <property type="match status" value="1"/>
</dbReference>
<comment type="similarity">
    <text evidence="2 8">Belongs to the ectoine synthase family.</text>
</comment>
<dbReference type="Proteomes" id="UP001589776">
    <property type="component" value="Unassembled WGS sequence"/>
</dbReference>
<reference evidence="9 10" key="1">
    <citation type="submission" date="2024-09" db="EMBL/GenBank/DDBJ databases">
        <authorList>
            <person name="Sun Q."/>
            <person name="Mori K."/>
        </authorList>
    </citation>
    <scope>NUCLEOTIDE SEQUENCE [LARGE SCALE GENOMIC DNA]</scope>
    <source>
        <strain evidence="9 10">CCM 7759</strain>
    </source>
</reference>
<evidence type="ECO:0000256" key="1">
    <source>
        <dbReference type="ARBA" id="ARBA00005181"/>
    </source>
</evidence>
<comment type="catalytic activity">
    <reaction evidence="7 8">
        <text>(2S)-4-acetamido-2-aminobutanoate = L-ectoine + H2O</text>
        <dbReference type="Rhea" id="RHEA:17281"/>
        <dbReference type="ChEBI" id="CHEBI:15377"/>
        <dbReference type="ChEBI" id="CHEBI:58515"/>
        <dbReference type="ChEBI" id="CHEBI:58929"/>
        <dbReference type="EC" id="4.2.1.108"/>
    </reaction>
</comment>